<dbReference type="GO" id="GO:0016787">
    <property type="term" value="F:hydrolase activity"/>
    <property type="evidence" value="ECO:0007669"/>
    <property type="project" value="UniProtKB-KW"/>
</dbReference>
<reference evidence="3 4" key="1">
    <citation type="submission" date="2020-05" db="EMBL/GenBank/DDBJ databases">
        <title>Genomic Encyclopedia of Type Strains, Phase IV (KMG-V): Genome sequencing to study the core and pangenomes of soil and plant-associated prokaryotes.</title>
        <authorList>
            <person name="Whitman W."/>
        </authorList>
    </citation>
    <scope>NUCLEOTIDE SEQUENCE [LARGE SCALE GENOMIC DNA]</scope>
    <source>
        <strain evidence="3 4">C29</strain>
    </source>
</reference>
<name>A0ABX2G314_9BURK</name>
<protein>
    <submittedName>
        <fullName evidence="3">Secreted hydrolase</fullName>
    </submittedName>
</protein>
<dbReference type="Proteomes" id="UP001516061">
    <property type="component" value="Unassembled WGS sequence"/>
</dbReference>
<proteinExistence type="predicted"/>
<organism evidence="3 4">
    <name type="scientific">Sphaerotilus uruguayifluvii</name>
    <dbReference type="NCBI Taxonomy" id="2735897"/>
    <lineage>
        <taxon>Bacteria</taxon>
        <taxon>Pseudomonadati</taxon>
        <taxon>Pseudomonadota</taxon>
        <taxon>Betaproteobacteria</taxon>
        <taxon>Burkholderiales</taxon>
        <taxon>Sphaerotilaceae</taxon>
        <taxon>Sphaerotilus</taxon>
    </lineage>
</organism>
<keyword evidence="1" id="KW-0732">Signal</keyword>
<dbReference type="Pfam" id="PF17186">
    <property type="entry name" value="Lipocalin_9"/>
    <property type="match status" value="1"/>
</dbReference>
<evidence type="ECO:0000313" key="4">
    <source>
        <dbReference type="Proteomes" id="UP001516061"/>
    </source>
</evidence>
<sequence>MTSIPRPRLPLSRRALLRAAALAAPLPAVAATAATGVRPRALVFPTDFGAHPDTRTEWWYATGWLADPARPREPTHGFQVTFFRSRTGLGEDIDSAFAARQLIFAHAALSDLGERRQRHDQRLAREGFGRAGSRTGDTRAWIGDWQILREAADVAADGSARSRYRARVGSSALGGTLELVLHTTQPLLAQGQDGFSRKGPDPSQASHYYSQPQLAVEARWQPDGPGPARALAGRGWLDHEWSETLLHPEAVGWDWIGMNLDDGGALTAFRLRRADGSALWAGGSWRAAGETRARAFAPDEVRFSPLRTWTSAATGARYPVEWQVETPAGRWTVRSLLDAQELDSRGSTGTVYWEGLSELRNAAGTRTGLGYLEMTGYAGRLAL</sequence>
<dbReference type="PANTHER" id="PTHR38591">
    <property type="entry name" value="HYDROLASE"/>
    <property type="match status" value="1"/>
</dbReference>
<dbReference type="PANTHER" id="PTHR38591:SF1">
    <property type="entry name" value="BLL1000 PROTEIN"/>
    <property type="match status" value="1"/>
</dbReference>
<feature type="signal peptide" evidence="1">
    <location>
        <begin position="1"/>
        <end position="30"/>
    </location>
</feature>
<accession>A0ABX2G314</accession>
<dbReference type="RefSeq" id="WP_353621691.1">
    <property type="nucleotide sequence ID" value="NZ_JABSNM010000009.1"/>
</dbReference>
<feature type="domain" description="AttH" evidence="2">
    <location>
        <begin position="56"/>
        <end position="243"/>
    </location>
</feature>
<keyword evidence="4" id="KW-1185">Reference proteome</keyword>
<evidence type="ECO:0000259" key="2">
    <source>
        <dbReference type="Pfam" id="PF07143"/>
    </source>
</evidence>
<dbReference type="Gene3D" id="2.40.370.10">
    <property type="entry name" value="AttH-like domain"/>
    <property type="match status" value="2"/>
</dbReference>
<feature type="chain" id="PRO_5045500662" evidence="1">
    <location>
        <begin position="31"/>
        <end position="383"/>
    </location>
</feature>
<evidence type="ECO:0000256" key="1">
    <source>
        <dbReference type="SAM" id="SignalP"/>
    </source>
</evidence>
<dbReference type="InterPro" id="IPR010791">
    <property type="entry name" value="AttH_dom"/>
</dbReference>
<dbReference type="SUPFAM" id="SSF159245">
    <property type="entry name" value="AttH-like"/>
    <property type="match status" value="1"/>
</dbReference>
<keyword evidence="3" id="KW-0378">Hydrolase</keyword>
<comment type="caution">
    <text evidence="3">The sequence shown here is derived from an EMBL/GenBank/DDBJ whole genome shotgun (WGS) entry which is preliminary data.</text>
</comment>
<dbReference type="PROSITE" id="PS51318">
    <property type="entry name" value="TAT"/>
    <property type="match status" value="1"/>
</dbReference>
<dbReference type="InterPro" id="IPR006311">
    <property type="entry name" value="TAT_signal"/>
</dbReference>
<evidence type="ECO:0000313" key="3">
    <source>
        <dbReference type="EMBL" id="NRT56687.1"/>
    </source>
</evidence>
<gene>
    <name evidence="3" type="ORF">HNQ01_002430</name>
</gene>
<dbReference type="EMBL" id="JABSNM010000009">
    <property type="protein sequence ID" value="NRT56687.1"/>
    <property type="molecule type" value="Genomic_DNA"/>
</dbReference>
<dbReference type="Pfam" id="PF07143">
    <property type="entry name" value="CrtC"/>
    <property type="match status" value="1"/>
</dbReference>
<dbReference type="InterPro" id="IPR023374">
    <property type="entry name" value="AttH-like_dom_sf"/>
</dbReference>